<evidence type="ECO:0000256" key="3">
    <source>
        <dbReference type="ARBA" id="ARBA00022771"/>
    </source>
</evidence>
<feature type="domain" description="CCHC-type" evidence="7">
    <location>
        <begin position="184"/>
        <end position="198"/>
    </location>
</feature>
<dbReference type="GO" id="GO:0008270">
    <property type="term" value="F:zinc ion binding"/>
    <property type="evidence" value="ECO:0007669"/>
    <property type="project" value="UniProtKB-KW"/>
</dbReference>
<dbReference type="PROSITE" id="PS50158">
    <property type="entry name" value="ZF_CCHC"/>
    <property type="match status" value="1"/>
</dbReference>
<dbReference type="GO" id="GO:0061630">
    <property type="term" value="F:ubiquitin protein ligase activity"/>
    <property type="evidence" value="ECO:0000318"/>
    <property type="project" value="GO_Central"/>
</dbReference>
<reference evidence="9 10" key="1">
    <citation type="journal article" date="2014" name="Nat. Genet.">
        <title>Genome sequence of the hot pepper provides insights into the evolution of pungency in Capsicum species.</title>
        <authorList>
            <person name="Kim S."/>
            <person name="Park M."/>
            <person name="Yeom S.I."/>
            <person name="Kim Y.M."/>
            <person name="Lee J.M."/>
            <person name="Lee H.A."/>
            <person name="Seo E."/>
            <person name="Choi J."/>
            <person name="Cheong K."/>
            <person name="Kim K.T."/>
            <person name="Jung K."/>
            <person name="Lee G.W."/>
            <person name="Oh S.K."/>
            <person name="Bae C."/>
            <person name="Kim S.B."/>
            <person name="Lee H.Y."/>
            <person name="Kim S.Y."/>
            <person name="Kim M.S."/>
            <person name="Kang B.C."/>
            <person name="Jo Y.D."/>
            <person name="Yang H.B."/>
            <person name="Jeong H.J."/>
            <person name="Kang W.H."/>
            <person name="Kwon J.K."/>
            <person name="Shin C."/>
            <person name="Lim J.Y."/>
            <person name="Park J.H."/>
            <person name="Huh J.H."/>
            <person name="Kim J.S."/>
            <person name="Kim B.D."/>
            <person name="Cohen O."/>
            <person name="Paran I."/>
            <person name="Suh M.C."/>
            <person name="Lee S.B."/>
            <person name="Kim Y.K."/>
            <person name="Shin Y."/>
            <person name="Noh S.J."/>
            <person name="Park J."/>
            <person name="Seo Y.S."/>
            <person name="Kwon S.Y."/>
            <person name="Kim H.A."/>
            <person name="Park J.M."/>
            <person name="Kim H.J."/>
            <person name="Choi S.B."/>
            <person name="Bosland P.W."/>
            <person name="Reeves G."/>
            <person name="Jo S.H."/>
            <person name="Lee B.W."/>
            <person name="Cho H.T."/>
            <person name="Choi H.S."/>
            <person name="Lee M.S."/>
            <person name="Yu Y."/>
            <person name="Do Choi Y."/>
            <person name="Park B.S."/>
            <person name="van Deynze A."/>
            <person name="Ashrafi H."/>
            <person name="Hill T."/>
            <person name="Kim W.T."/>
            <person name="Pai H.S."/>
            <person name="Ahn H.K."/>
            <person name="Yeam I."/>
            <person name="Giovannoni J.J."/>
            <person name="Rose J.K."/>
            <person name="Sorensen I."/>
            <person name="Lee S.J."/>
            <person name="Kim R.W."/>
            <person name="Choi I.Y."/>
            <person name="Choi B.S."/>
            <person name="Lim J.S."/>
            <person name="Lee Y.H."/>
            <person name="Choi D."/>
        </authorList>
    </citation>
    <scope>NUCLEOTIDE SEQUENCE [LARGE SCALE GENOMIC DNA]</scope>
    <source>
        <strain evidence="10">cv. CM334</strain>
    </source>
</reference>
<evidence type="ECO:0000256" key="2">
    <source>
        <dbReference type="ARBA" id="ARBA00022723"/>
    </source>
</evidence>
<evidence type="ECO:0000313" key="9">
    <source>
        <dbReference type="EMBL" id="PHT87301.1"/>
    </source>
</evidence>
<evidence type="ECO:0000256" key="1">
    <source>
        <dbReference type="ARBA" id="ARBA00004123"/>
    </source>
</evidence>
<dbReference type="PANTHER" id="PTHR15439:SF24">
    <property type="entry name" value="DWNN DOMAIN-CONTAINING PROTEIN"/>
    <property type="match status" value="1"/>
</dbReference>
<proteinExistence type="predicted"/>
<dbReference type="InterPro" id="IPR025829">
    <property type="entry name" value="Zn_knuckle_CX2CX3GHX4C"/>
</dbReference>
<evidence type="ECO:0000256" key="4">
    <source>
        <dbReference type="ARBA" id="ARBA00022833"/>
    </source>
</evidence>
<gene>
    <name evidence="9" type="ORF">T459_09407</name>
</gene>
<dbReference type="GO" id="GO:0006511">
    <property type="term" value="P:ubiquitin-dependent protein catabolic process"/>
    <property type="evidence" value="ECO:0000318"/>
    <property type="project" value="GO_Central"/>
</dbReference>
<dbReference type="GO" id="GO:0016567">
    <property type="term" value="P:protein ubiquitination"/>
    <property type="evidence" value="ECO:0000318"/>
    <property type="project" value="GO_Central"/>
</dbReference>
<keyword evidence="5" id="KW-0539">Nucleus</keyword>
<protein>
    <recommendedName>
        <fullName evidence="11">DWNN domain-containing protein</fullName>
    </recommendedName>
</protein>
<dbReference type="EMBL" id="AYRZ02000003">
    <property type="protein sequence ID" value="PHT87301.1"/>
    <property type="molecule type" value="Genomic_DNA"/>
</dbReference>
<evidence type="ECO:0000256" key="6">
    <source>
        <dbReference type="PROSITE-ProRule" id="PRU00047"/>
    </source>
</evidence>
<dbReference type="InterPro" id="IPR036875">
    <property type="entry name" value="Znf_CCHC_sf"/>
</dbReference>
<dbReference type="GO" id="GO:0005634">
    <property type="term" value="C:nucleus"/>
    <property type="evidence" value="ECO:0000318"/>
    <property type="project" value="GO_Central"/>
</dbReference>
<dbReference type="OrthoDB" id="106784at2759"/>
<evidence type="ECO:0000256" key="5">
    <source>
        <dbReference type="ARBA" id="ARBA00023242"/>
    </source>
</evidence>
<keyword evidence="10" id="KW-1185">Reference proteome</keyword>
<keyword evidence="3 6" id="KW-0863">Zinc-finger</keyword>
<keyword evidence="4" id="KW-0862">Zinc</keyword>
<dbReference type="PROSITE" id="PS51282">
    <property type="entry name" value="DWNN"/>
    <property type="match status" value="1"/>
</dbReference>
<dbReference type="InterPro" id="IPR033489">
    <property type="entry name" value="RBBP6"/>
</dbReference>
<dbReference type="GO" id="GO:0006397">
    <property type="term" value="P:mRNA processing"/>
    <property type="evidence" value="ECO:0007669"/>
    <property type="project" value="InterPro"/>
</dbReference>
<evidence type="ECO:0000259" key="7">
    <source>
        <dbReference type="PROSITE" id="PS50158"/>
    </source>
</evidence>
<dbReference type="PANTHER" id="PTHR15439">
    <property type="entry name" value="RETINOBLASTOMA-BINDING PROTEIN 6"/>
    <property type="match status" value="1"/>
</dbReference>
<dbReference type="SMART" id="SM01180">
    <property type="entry name" value="DWNN"/>
    <property type="match status" value="1"/>
</dbReference>
<dbReference type="KEGG" id="cann:107865074"/>
<dbReference type="Gene3D" id="3.30.40.10">
    <property type="entry name" value="Zinc/RING finger domain, C3HC4 (zinc finger)"/>
    <property type="match status" value="1"/>
</dbReference>
<dbReference type="Gene3D" id="3.10.20.90">
    <property type="entry name" value="Phosphatidylinositol 3-kinase Catalytic Subunit, Chain A, domain 1"/>
    <property type="match status" value="1"/>
</dbReference>
<dbReference type="OMA" id="CGAKDHW"/>
<dbReference type="STRING" id="4072.A0A1U8G6D2"/>
<evidence type="ECO:0000313" key="10">
    <source>
        <dbReference type="Proteomes" id="UP000222542"/>
    </source>
</evidence>
<dbReference type="InterPro" id="IPR013083">
    <property type="entry name" value="Znf_RING/FYVE/PHD"/>
</dbReference>
<dbReference type="InterPro" id="IPR014891">
    <property type="entry name" value="DWNN_domain"/>
</dbReference>
<feature type="domain" description="DWNN" evidence="8">
    <location>
        <begin position="3"/>
        <end position="76"/>
    </location>
</feature>
<organism evidence="9 10">
    <name type="scientific">Capsicum annuum</name>
    <name type="common">Capsicum pepper</name>
    <dbReference type="NCBI Taxonomy" id="4072"/>
    <lineage>
        <taxon>Eukaryota</taxon>
        <taxon>Viridiplantae</taxon>
        <taxon>Streptophyta</taxon>
        <taxon>Embryophyta</taxon>
        <taxon>Tracheophyta</taxon>
        <taxon>Spermatophyta</taxon>
        <taxon>Magnoliopsida</taxon>
        <taxon>eudicotyledons</taxon>
        <taxon>Gunneridae</taxon>
        <taxon>Pentapetalae</taxon>
        <taxon>asterids</taxon>
        <taxon>lamiids</taxon>
        <taxon>Solanales</taxon>
        <taxon>Solanaceae</taxon>
        <taxon>Solanoideae</taxon>
        <taxon>Capsiceae</taxon>
        <taxon>Capsicum</taxon>
    </lineage>
</organism>
<keyword evidence="2" id="KW-0479">Metal-binding</keyword>
<accession>A0A1U8G6D2</accession>
<reference evidence="9 10" key="2">
    <citation type="journal article" date="2017" name="Genome Biol.">
        <title>New reference genome sequences of hot pepper reveal the massive evolution of plant disease-resistance genes by retroduplication.</title>
        <authorList>
            <person name="Kim S."/>
            <person name="Park J."/>
            <person name="Yeom S.I."/>
            <person name="Kim Y.M."/>
            <person name="Seo E."/>
            <person name="Kim K.T."/>
            <person name="Kim M.S."/>
            <person name="Lee J.M."/>
            <person name="Cheong K."/>
            <person name="Shin H.S."/>
            <person name="Kim S.B."/>
            <person name="Han K."/>
            <person name="Lee J."/>
            <person name="Park M."/>
            <person name="Lee H.A."/>
            <person name="Lee H.Y."/>
            <person name="Lee Y."/>
            <person name="Oh S."/>
            <person name="Lee J.H."/>
            <person name="Choi E."/>
            <person name="Choi E."/>
            <person name="Lee S.E."/>
            <person name="Jeon J."/>
            <person name="Kim H."/>
            <person name="Choi G."/>
            <person name="Song H."/>
            <person name="Lee J."/>
            <person name="Lee S.C."/>
            <person name="Kwon J.K."/>
            <person name="Lee H.Y."/>
            <person name="Koo N."/>
            <person name="Hong Y."/>
            <person name="Kim R.W."/>
            <person name="Kang W.H."/>
            <person name="Huh J.H."/>
            <person name="Kang B.C."/>
            <person name="Yang T.J."/>
            <person name="Lee Y.H."/>
            <person name="Bennetzen J.L."/>
            <person name="Choi D."/>
        </authorList>
    </citation>
    <scope>NUCLEOTIDE SEQUENCE [LARGE SCALE GENOMIC DNA]</scope>
    <source>
        <strain evidence="10">cv. CM334</strain>
    </source>
</reference>
<dbReference type="GO" id="GO:0003676">
    <property type="term" value="F:nucleic acid binding"/>
    <property type="evidence" value="ECO:0007669"/>
    <property type="project" value="InterPro"/>
</dbReference>
<dbReference type="Gramene" id="PHT87301">
    <property type="protein sequence ID" value="PHT87301"/>
    <property type="gene ID" value="T459_09407"/>
</dbReference>
<dbReference type="AlphaFoldDB" id="A0A1U8G6D2"/>
<comment type="caution">
    <text evidence="9">The sequence shown here is derived from an EMBL/GenBank/DDBJ whole genome shotgun (WGS) entry which is preliminary data.</text>
</comment>
<name>A0A1U8G6D2_CAPAN</name>
<dbReference type="Pfam" id="PF08783">
    <property type="entry name" value="DWNN"/>
    <property type="match status" value="1"/>
</dbReference>
<dbReference type="SMR" id="A0A1U8G6D2"/>
<dbReference type="Gene3D" id="4.10.60.10">
    <property type="entry name" value="Zinc finger, CCHC-type"/>
    <property type="match status" value="1"/>
</dbReference>
<dbReference type="CDD" id="cd16620">
    <property type="entry name" value="vRING-HC-C4C4_RBBP6"/>
    <property type="match status" value="1"/>
</dbReference>
<sequence>MAVYFKCKSARDYDSIPIVNQFISVANLKLRIFGSKRYGRGKDFDLLITNSQTNEDYVDQAALIPKNTRVLVRRLPGLPRLPIVIPPLTESNLVCEEVVAVHSVKNDSLDFDCDDFGDDVYAIPKILSVQSGKSVSSAPTISITDEDIKVKNVINTPDSGQFSNGYGFGRHGMEWRRPPSGYVCHRCNVPGHYIQHCPTNGDPNYDIKKVKLPTKSMWMATPSGSVGVSKSNVEGLSSSTSSSSIKSSFRDIPPELHCPLCKGLMKDSVIASKCCFSSFCDKCIRNHIISNSVCACGARNILADALLPNVTLRVTVNRILESSNSSSEHGVSAPQVPDVVSAHNTLPKISFPSECAALKVKVLKTSEECPLTVDEMQQKPTGGEAVKMKRKKPCDVDAVNMQWGVARDHVVAENYMLTYHPYSTGMQYMSYGLHVLPQQHVETSKAGLKRKREMSVELSSVITC</sequence>
<dbReference type="SUPFAM" id="SSF57850">
    <property type="entry name" value="RING/U-box"/>
    <property type="match status" value="1"/>
</dbReference>
<dbReference type="Proteomes" id="UP000222542">
    <property type="component" value="Unassembled WGS sequence"/>
</dbReference>
<dbReference type="SUPFAM" id="SSF57756">
    <property type="entry name" value="Retrovirus zinc finger-like domains"/>
    <property type="match status" value="1"/>
</dbReference>
<dbReference type="Pfam" id="PF13696">
    <property type="entry name" value="zf-CCHC_2"/>
    <property type="match status" value="1"/>
</dbReference>
<evidence type="ECO:0000259" key="8">
    <source>
        <dbReference type="PROSITE" id="PS51282"/>
    </source>
</evidence>
<comment type="subcellular location">
    <subcellularLocation>
        <location evidence="1">Nucleus</location>
    </subcellularLocation>
</comment>
<evidence type="ECO:0008006" key="11">
    <source>
        <dbReference type="Google" id="ProtNLM"/>
    </source>
</evidence>
<dbReference type="InterPro" id="IPR001878">
    <property type="entry name" value="Znf_CCHC"/>
</dbReference>